<evidence type="ECO:0000313" key="3">
    <source>
        <dbReference type="Proteomes" id="UP000288507"/>
    </source>
</evidence>
<dbReference type="PROSITE" id="PS51318">
    <property type="entry name" value="TAT"/>
    <property type="match status" value="1"/>
</dbReference>
<dbReference type="EMBL" id="PRBV01000010">
    <property type="protein sequence ID" value="RTJ78675.1"/>
    <property type="molecule type" value="Genomic_DNA"/>
</dbReference>
<evidence type="ECO:0000313" key="2">
    <source>
        <dbReference type="EMBL" id="RTJ78675.1"/>
    </source>
</evidence>
<evidence type="ECO:0000256" key="1">
    <source>
        <dbReference type="SAM" id="SignalP"/>
    </source>
</evidence>
<proteinExistence type="predicted"/>
<accession>A0A431BYE5</accession>
<dbReference type="AlphaFoldDB" id="A0A431BYE5"/>
<comment type="caution">
    <text evidence="2">The sequence shown here is derived from an EMBL/GenBank/DDBJ whole genome shotgun (WGS) entry which is preliminary data.</text>
</comment>
<dbReference type="Proteomes" id="UP000288507">
    <property type="component" value="Unassembled WGS sequence"/>
</dbReference>
<organism evidence="2 3">
    <name type="scientific">Campylobacter jejuni</name>
    <dbReference type="NCBI Taxonomy" id="197"/>
    <lineage>
        <taxon>Bacteria</taxon>
        <taxon>Pseudomonadati</taxon>
        <taxon>Campylobacterota</taxon>
        <taxon>Epsilonproteobacteria</taxon>
        <taxon>Campylobacterales</taxon>
        <taxon>Campylobacteraceae</taxon>
        <taxon>Campylobacter</taxon>
    </lineage>
</organism>
<feature type="chain" id="PRO_5030092400" description="Gluconate 2-dehydrogenase subunit 3 family protein" evidence="1">
    <location>
        <begin position="31"/>
        <end position="238"/>
    </location>
</feature>
<feature type="signal peptide" evidence="1">
    <location>
        <begin position="1"/>
        <end position="30"/>
    </location>
</feature>
<dbReference type="RefSeq" id="WP_126232362.1">
    <property type="nucleotide sequence ID" value="NZ_PRBK01000007.1"/>
</dbReference>
<protein>
    <recommendedName>
        <fullName evidence="4">Gluconate 2-dehydrogenase subunit 3 family protein</fullName>
    </recommendedName>
</protein>
<evidence type="ECO:0008006" key="4">
    <source>
        <dbReference type="Google" id="ProtNLM"/>
    </source>
</evidence>
<dbReference type="Pfam" id="PF13618">
    <property type="entry name" value="Gluconate_2-dh3"/>
    <property type="match status" value="1"/>
</dbReference>
<dbReference type="InterPro" id="IPR027056">
    <property type="entry name" value="Gluconate_2DH_su3"/>
</dbReference>
<reference evidence="2 3" key="1">
    <citation type="journal article" date="2019" name="Appl. Environ. Microbiol.">
        <title>Population genetics and characterization of Campylobacter jejuni isolates in western jackdaws and game birds in Finland.</title>
        <authorList>
            <person name="Kovanen S."/>
            <person name="Rossi M."/>
            <person name="Pohja-Mykra M."/>
            <person name="Nieminen T."/>
            <person name="Raunio-Saarnisto M."/>
            <person name="Sauvala M."/>
            <person name="Fredriksson-Ahomaa M."/>
            <person name="Hanninen M.L."/>
            <person name="Kivisto R."/>
        </authorList>
    </citation>
    <scope>NUCLEOTIDE SEQUENCE [LARGE SCALE GENOMIC DNA]</scope>
    <source>
        <strain evidence="2 3">CB313</strain>
    </source>
</reference>
<name>A0A431BYE5_CAMJU</name>
<sequence length="238" mass="26681">MDKKQSRRNFLKASSFFALVGASAPSMVFAHTHNQNNLNSTQNYRARIFFNNSAQLDILSEAVERIFPEDDLGPGAKKLGVAIFIDNELAGNYGSGAKDYRFGPFIQGKKNQGYQYPLTRAELFKMGVNALDEEAKLRYKKGFVELSAKQKDEVLRAFEQDKTKVSFGDKIKASDFFTELRSITIIGVYADPIYGGNANMQAWRMKKFPGAQMTYAAQVLDGDKFEVIEPISLADMSH</sequence>
<dbReference type="InterPro" id="IPR006311">
    <property type="entry name" value="TAT_signal"/>
</dbReference>
<keyword evidence="1" id="KW-0732">Signal</keyword>
<gene>
    <name evidence="2" type="ORF">C3H57_06890</name>
</gene>